<name>A0A0C3C541_OIDMZ</name>
<feature type="region of interest" description="Disordered" evidence="1">
    <location>
        <begin position="1"/>
        <end position="68"/>
    </location>
</feature>
<evidence type="ECO:0000256" key="1">
    <source>
        <dbReference type="SAM" id="MobiDB-lite"/>
    </source>
</evidence>
<keyword evidence="3" id="KW-1185">Reference proteome</keyword>
<dbReference type="EMBL" id="KN832891">
    <property type="protein sequence ID" value="KIM94023.1"/>
    <property type="molecule type" value="Genomic_DNA"/>
</dbReference>
<organism evidence="2 3">
    <name type="scientific">Oidiodendron maius (strain Zn)</name>
    <dbReference type="NCBI Taxonomy" id="913774"/>
    <lineage>
        <taxon>Eukaryota</taxon>
        <taxon>Fungi</taxon>
        <taxon>Dikarya</taxon>
        <taxon>Ascomycota</taxon>
        <taxon>Pezizomycotina</taxon>
        <taxon>Leotiomycetes</taxon>
        <taxon>Leotiomycetes incertae sedis</taxon>
        <taxon>Myxotrichaceae</taxon>
        <taxon>Oidiodendron</taxon>
    </lineage>
</organism>
<gene>
    <name evidence="2" type="ORF">OIDMADRAFT_60863</name>
</gene>
<evidence type="ECO:0000313" key="2">
    <source>
        <dbReference type="EMBL" id="KIM94023.1"/>
    </source>
</evidence>
<reference evidence="2 3" key="1">
    <citation type="submission" date="2014-04" db="EMBL/GenBank/DDBJ databases">
        <authorList>
            <consortium name="DOE Joint Genome Institute"/>
            <person name="Kuo A."/>
            <person name="Martino E."/>
            <person name="Perotto S."/>
            <person name="Kohler A."/>
            <person name="Nagy L.G."/>
            <person name="Floudas D."/>
            <person name="Copeland A."/>
            <person name="Barry K.W."/>
            <person name="Cichocki N."/>
            <person name="Veneault-Fourrey C."/>
            <person name="LaButti K."/>
            <person name="Lindquist E.A."/>
            <person name="Lipzen A."/>
            <person name="Lundell T."/>
            <person name="Morin E."/>
            <person name="Murat C."/>
            <person name="Sun H."/>
            <person name="Tunlid A."/>
            <person name="Henrissat B."/>
            <person name="Grigoriev I.V."/>
            <person name="Hibbett D.S."/>
            <person name="Martin F."/>
            <person name="Nordberg H.P."/>
            <person name="Cantor M.N."/>
            <person name="Hua S.X."/>
        </authorList>
    </citation>
    <scope>NUCLEOTIDE SEQUENCE [LARGE SCALE GENOMIC DNA]</scope>
    <source>
        <strain evidence="2 3">Zn</strain>
    </source>
</reference>
<feature type="compositionally biased region" description="Basic residues" evidence="1">
    <location>
        <begin position="1"/>
        <end position="11"/>
    </location>
</feature>
<feature type="region of interest" description="Disordered" evidence="1">
    <location>
        <begin position="89"/>
        <end position="113"/>
    </location>
</feature>
<reference evidence="3" key="2">
    <citation type="submission" date="2015-01" db="EMBL/GenBank/DDBJ databases">
        <title>Evolutionary Origins and Diversification of the Mycorrhizal Mutualists.</title>
        <authorList>
            <consortium name="DOE Joint Genome Institute"/>
            <consortium name="Mycorrhizal Genomics Consortium"/>
            <person name="Kohler A."/>
            <person name="Kuo A."/>
            <person name="Nagy L.G."/>
            <person name="Floudas D."/>
            <person name="Copeland A."/>
            <person name="Barry K.W."/>
            <person name="Cichocki N."/>
            <person name="Veneault-Fourrey C."/>
            <person name="LaButti K."/>
            <person name="Lindquist E.A."/>
            <person name="Lipzen A."/>
            <person name="Lundell T."/>
            <person name="Morin E."/>
            <person name="Murat C."/>
            <person name="Riley R."/>
            <person name="Ohm R."/>
            <person name="Sun H."/>
            <person name="Tunlid A."/>
            <person name="Henrissat B."/>
            <person name="Grigoriev I.V."/>
            <person name="Hibbett D.S."/>
            <person name="Martin F."/>
        </authorList>
    </citation>
    <scope>NUCLEOTIDE SEQUENCE [LARGE SCALE GENOMIC DNA]</scope>
    <source>
        <strain evidence="3">Zn</strain>
    </source>
</reference>
<dbReference type="InParanoid" id="A0A0C3C541"/>
<dbReference type="HOGENOM" id="CLU_1876048_0_0_1"/>
<proteinExistence type="predicted"/>
<dbReference type="Proteomes" id="UP000054321">
    <property type="component" value="Unassembled WGS sequence"/>
</dbReference>
<protein>
    <submittedName>
        <fullName evidence="2">Uncharacterized protein</fullName>
    </submittedName>
</protein>
<accession>A0A0C3C541</accession>
<feature type="compositionally biased region" description="Polar residues" evidence="1">
    <location>
        <begin position="101"/>
        <end position="113"/>
    </location>
</feature>
<dbReference type="AlphaFoldDB" id="A0A0C3C541"/>
<feature type="compositionally biased region" description="Polar residues" evidence="1">
    <location>
        <begin position="25"/>
        <end position="67"/>
    </location>
</feature>
<evidence type="ECO:0000313" key="3">
    <source>
        <dbReference type="Proteomes" id="UP000054321"/>
    </source>
</evidence>
<sequence>MGKPRGRKNKNSRTAIITRKEKQDQTALDVSQTKQSPSNIANKNSQITGGSSGLNATKSSACSTRQESQVHDVFDSNYPFSNYPFEPLGSTPSLSPPKNIWTETSTLPDFQNTSRSDSTTAGLFWITLTGMSQAYI</sequence>